<dbReference type="AlphaFoldDB" id="A0A2I1PDP1"/>
<organism evidence="4 5">
    <name type="scientific">Kytococcus schroeteri</name>
    <dbReference type="NCBI Taxonomy" id="138300"/>
    <lineage>
        <taxon>Bacteria</taxon>
        <taxon>Bacillati</taxon>
        <taxon>Actinomycetota</taxon>
        <taxon>Actinomycetes</taxon>
        <taxon>Micrococcales</taxon>
        <taxon>Kytococcaceae</taxon>
        <taxon>Kytococcus</taxon>
    </lineage>
</organism>
<reference evidence="4 5" key="1">
    <citation type="submission" date="2017-12" db="EMBL/GenBank/DDBJ databases">
        <title>Phylogenetic diversity of female urinary microbiome.</title>
        <authorList>
            <person name="Thomas-White K."/>
            <person name="Wolfe A.J."/>
        </authorList>
    </citation>
    <scope>NUCLEOTIDE SEQUENCE [LARGE SCALE GENOMIC DNA]</scope>
    <source>
        <strain evidence="4 5">UMB1298</strain>
    </source>
</reference>
<keyword evidence="1" id="KW-0560">Oxidoreductase</keyword>
<dbReference type="Gene3D" id="3.30.9.10">
    <property type="entry name" value="D-Amino Acid Oxidase, subunit A, domain 2"/>
    <property type="match status" value="1"/>
</dbReference>
<dbReference type="InterPro" id="IPR036188">
    <property type="entry name" value="FAD/NAD-bd_sf"/>
</dbReference>
<dbReference type="InterPro" id="IPR006076">
    <property type="entry name" value="FAD-dep_OxRdtase"/>
</dbReference>
<evidence type="ECO:0000259" key="3">
    <source>
        <dbReference type="Pfam" id="PF01266"/>
    </source>
</evidence>
<proteinExistence type="predicted"/>
<feature type="domain" description="FAD dependent oxidoreductase" evidence="3">
    <location>
        <begin position="14"/>
        <end position="363"/>
    </location>
</feature>
<protein>
    <submittedName>
        <fullName evidence="4">Glycine oxidase ThiO</fullName>
    </submittedName>
</protein>
<dbReference type="GO" id="GO:0005737">
    <property type="term" value="C:cytoplasm"/>
    <property type="evidence" value="ECO:0007669"/>
    <property type="project" value="TreeGrafter"/>
</dbReference>
<dbReference type="OrthoDB" id="3214401at2"/>
<dbReference type="EMBL" id="PKIZ01000001">
    <property type="protein sequence ID" value="PKZ42753.1"/>
    <property type="molecule type" value="Genomic_DNA"/>
</dbReference>
<sequence length="392" mass="40168">MHSAIQQQHQGPADVVVLGGGPVGAATARLLAADHRVVLVDAGEHLRAAHRAAGMLAPTSEFRTTEPEVHALALDAMGRWPGEAAALETETGIGLDLRTAGTLHVALGADDLARTTHLADAARAAGLEAAPLDRRSLRRAEPGLSRRVAGGVAVQGDHQVDPRRLVTALRASCAARGVRLVDAAGRLADDGSVVLADGCTLRASVVVVCAGHRTDALLPGALPPTGVRAVAGTVLRLHGTPTAPVPSHVLRGRVDDREVYLVPRTDGELVVGATSVERGTDERVPAGEVLDLLGDAAALYPGVREMHLAEALSGHRPTLATPGPLLREHTLPGSDGPVRVVLSTGHGRHGVLLCHRAAAATAAAVRTSAPSVAPTPPARSSPSVPPTLEEAS</sequence>
<gene>
    <name evidence="4" type="ORF">CYJ76_00380</name>
</gene>
<keyword evidence="5" id="KW-1185">Reference proteome</keyword>
<evidence type="ECO:0000313" key="5">
    <source>
        <dbReference type="Proteomes" id="UP000234206"/>
    </source>
</evidence>
<dbReference type="SUPFAM" id="SSF51905">
    <property type="entry name" value="FAD/NAD(P)-binding domain"/>
    <property type="match status" value="1"/>
</dbReference>
<comment type="caution">
    <text evidence="4">The sequence shown here is derived from an EMBL/GenBank/DDBJ whole genome shotgun (WGS) entry which is preliminary data.</text>
</comment>
<feature type="region of interest" description="Disordered" evidence="2">
    <location>
        <begin position="368"/>
        <end position="392"/>
    </location>
</feature>
<dbReference type="Proteomes" id="UP000234206">
    <property type="component" value="Unassembled WGS sequence"/>
</dbReference>
<evidence type="ECO:0000256" key="2">
    <source>
        <dbReference type="SAM" id="MobiDB-lite"/>
    </source>
</evidence>
<evidence type="ECO:0000256" key="1">
    <source>
        <dbReference type="ARBA" id="ARBA00023002"/>
    </source>
</evidence>
<dbReference type="PANTHER" id="PTHR13847">
    <property type="entry name" value="SARCOSINE DEHYDROGENASE-RELATED"/>
    <property type="match status" value="1"/>
</dbReference>
<name>A0A2I1PDP1_9MICO</name>
<accession>A0A2I1PDP1</accession>
<dbReference type="Pfam" id="PF01266">
    <property type="entry name" value="DAO"/>
    <property type="match status" value="1"/>
</dbReference>
<feature type="compositionally biased region" description="Pro residues" evidence="2">
    <location>
        <begin position="373"/>
        <end position="385"/>
    </location>
</feature>
<dbReference type="PANTHER" id="PTHR13847:SF289">
    <property type="entry name" value="GLYCINE OXIDASE"/>
    <property type="match status" value="1"/>
</dbReference>
<dbReference type="Gene3D" id="3.50.50.60">
    <property type="entry name" value="FAD/NAD(P)-binding domain"/>
    <property type="match status" value="1"/>
</dbReference>
<dbReference type="GO" id="GO:0016491">
    <property type="term" value="F:oxidoreductase activity"/>
    <property type="evidence" value="ECO:0007669"/>
    <property type="project" value="UniProtKB-KW"/>
</dbReference>
<evidence type="ECO:0000313" key="4">
    <source>
        <dbReference type="EMBL" id="PKZ42753.1"/>
    </source>
</evidence>
<dbReference type="RefSeq" id="WP_101848910.1">
    <property type="nucleotide sequence ID" value="NZ_PKIZ01000001.1"/>
</dbReference>
<dbReference type="SUPFAM" id="SSF54373">
    <property type="entry name" value="FAD-linked reductases, C-terminal domain"/>
    <property type="match status" value="1"/>
</dbReference>